<accession>A0A2Z6ZWR2</accession>
<dbReference type="EMBL" id="KV312483">
    <property type="protein sequence ID" value="KZT75253.1"/>
    <property type="molecule type" value="Genomic_DNA"/>
</dbReference>
<protein>
    <submittedName>
        <fullName evidence="2">Uncharacterized protein</fullName>
    </submittedName>
</protein>
<evidence type="ECO:0000313" key="3">
    <source>
        <dbReference type="Proteomes" id="UP000250235"/>
    </source>
</evidence>
<gene>
    <name evidence="2" type="ORF">F511_47722</name>
</gene>
<feature type="compositionally biased region" description="Basic and acidic residues" evidence="1">
    <location>
        <begin position="61"/>
        <end position="70"/>
    </location>
</feature>
<reference evidence="2 3" key="1">
    <citation type="journal article" date="2015" name="Proc. Natl. Acad. Sci. U.S.A.">
        <title>The resurrection genome of Boea hygrometrica: A blueprint for survival of dehydration.</title>
        <authorList>
            <person name="Xiao L."/>
            <person name="Yang G."/>
            <person name="Zhang L."/>
            <person name="Yang X."/>
            <person name="Zhao S."/>
            <person name="Ji Z."/>
            <person name="Zhou Q."/>
            <person name="Hu M."/>
            <person name="Wang Y."/>
            <person name="Chen M."/>
            <person name="Xu Y."/>
            <person name="Jin H."/>
            <person name="Xiao X."/>
            <person name="Hu G."/>
            <person name="Bao F."/>
            <person name="Hu Y."/>
            <person name="Wan P."/>
            <person name="Li L."/>
            <person name="Deng X."/>
            <person name="Kuang T."/>
            <person name="Xiang C."/>
            <person name="Zhu J.K."/>
            <person name="Oliver M.J."/>
            <person name="He Y."/>
        </authorList>
    </citation>
    <scope>NUCLEOTIDE SEQUENCE [LARGE SCALE GENOMIC DNA]</scope>
    <source>
        <strain evidence="3">cv. XS01</strain>
    </source>
</reference>
<feature type="region of interest" description="Disordered" evidence="1">
    <location>
        <begin position="51"/>
        <end position="70"/>
    </location>
</feature>
<proteinExistence type="predicted"/>
<evidence type="ECO:0000256" key="1">
    <source>
        <dbReference type="SAM" id="MobiDB-lite"/>
    </source>
</evidence>
<dbReference type="AlphaFoldDB" id="A0A2Z6ZWR2"/>
<sequence>MLSMAARCKLLEWALDRGAGRRCACGAALRCAMVRALPPRFFVAVAAGRRRSDDAPASFRRCRDGWSDSS</sequence>
<dbReference type="Proteomes" id="UP000250235">
    <property type="component" value="Unassembled WGS sequence"/>
</dbReference>
<name>A0A2Z6ZWR2_9LAMI</name>
<keyword evidence="3" id="KW-1185">Reference proteome</keyword>
<evidence type="ECO:0000313" key="2">
    <source>
        <dbReference type="EMBL" id="KZT75253.1"/>
    </source>
</evidence>
<organism evidence="2 3">
    <name type="scientific">Dorcoceras hygrometricum</name>
    <dbReference type="NCBI Taxonomy" id="472368"/>
    <lineage>
        <taxon>Eukaryota</taxon>
        <taxon>Viridiplantae</taxon>
        <taxon>Streptophyta</taxon>
        <taxon>Embryophyta</taxon>
        <taxon>Tracheophyta</taxon>
        <taxon>Spermatophyta</taxon>
        <taxon>Magnoliopsida</taxon>
        <taxon>eudicotyledons</taxon>
        <taxon>Gunneridae</taxon>
        <taxon>Pentapetalae</taxon>
        <taxon>asterids</taxon>
        <taxon>lamiids</taxon>
        <taxon>Lamiales</taxon>
        <taxon>Gesneriaceae</taxon>
        <taxon>Didymocarpoideae</taxon>
        <taxon>Trichosporeae</taxon>
        <taxon>Loxocarpinae</taxon>
        <taxon>Dorcoceras</taxon>
    </lineage>
</organism>